<evidence type="ECO:0000313" key="3">
    <source>
        <dbReference type="Proteomes" id="UP000481252"/>
    </source>
</evidence>
<dbReference type="InterPro" id="IPR006311">
    <property type="entry name" value="TAT_signal"/>
</dbReference>
<dbReference type="RefSeq" id="WP_165121175.1">
    <property type="nucleotide sequence ID" value="NZ_JAAKZG010000019.1"/>
</dbReference>
<evidence type="ECO:0000313" key="2">
    <source>
        <dbReference type="EMBL" id="NGN44801.1"/>
    </source>
</evidence>
<protein>
    <submittedName>
        <fullName evidence="2">ABC transporter substrate-binding protein</fullName>
    </submittedName>
</protein>
<evidence type="ECO:0000259" key="1">
    <source>
        <dbReference type="Pfam" id="PF09084"/>
    </source>
</evidence>
<feature type="domain" description="SsuA/THI5-like" evidence="1">
    <location>
        <begin position="73"/>
        <end position="282"/>
    </location>
</feature>
<dbReference type="PANTHER" id="PTHR30024:SF21">
    <property type="entry name" value="ABC TRANSPORTER SUBSTRATE-BINDING PROTEIN"/>
    <property type="match status" value="1"/>
</dbReference>
<dbReference type="PROSITE" id="PS51318">
    <property type="entry name" value="TAT"/>
    <property type="match status" value="1"/>
</dbReference>
<accession>A0A7C9RB78</accession>
<reference evidence="2 3" key="1">
    <citation type="submission" date="2020-02" db="EMBL/GenBank/DDBJ databases">
        <title>Genome sequence of the type strain CGMCC 1.15528 of Mesorhizobium zhangyense.</title>
        <authorList>
            <person name="Gao J."/>
            <person name="Sun J."/>
        </authorList>
    </citation>
    <scope>NUCLEOTIDE SEQUENCE [LARGE SCALE GENOMIC DNA]</scope>
    <source>
        <strain evidence="2 3">CGMCC 1.15528</strain>
    </source>
</reference>
<dbReference type="PANTHER" id="PTHR30024">
    <property type="entry name" value="ALIPHATIC SULFONATES-BINDING PROTEIN-RELATED"/>
    <property type="match status" value="1"/>
</dbReference>
<dbReference type="EMBL" id="JAAKZG010000019">
    <property type="protein sequence ID" value="NGN44801.1"/>
    <property type="molecule type" value="Genomic_DNA"/>
</dbReference>
<dbReference type="AlphaFoldDB" id="A0A7C9RB78"/>
<name>A0A7C9RB78_9HYPH</name>
<comment type="caution">
    <text evidence="2">The sequence shown here is derived from an EMBL/GenBank/DDBJ whole genome shotgun (WGS) entry which is preliminary data.</text>
</comment>
<dbReference type="SUPFAM" id="SSF53850">
    <property type="entry name" value="Periplasmic binding protein-like II"/>
    <property type="match status" value="1"/>
</dbReference>
<proteinExistence type="predicted"/>
<dbReference type="Proteomes" id="UP000481252">
    <property type="component" value="Unassembled WGS sequence"/>
</dbReference>
<gene>
    <name evidence="2" type="ORF">G6N74_27465</name>
</gene>
<organism evidence="2 3">
    <name type="scientific">Mesorhizobium zhangyense</name>
    <dbReference type="NCBI Taxonomy" id="1776730"/>
    <lineage>
        <taxon>Bacteria</taxon>
        <taxon>Pseudomonadati</taxon>
        <taxon>Pseudomonadota</taxon>
        <taxon>Alphaproteobacteria</taxon>
        <taxon>Hyphomicrobiales</taxon>
        <taxon>Phyllobacteriaceae</taxon>
        <taxon>Mesorhizobium</taxon>
    </lineage>
</organism>
<dbReference type="InterPro" id="IPR015168">
    <property type="entry name" value="SsuA/THI5"/>
</dbReference>
<sequence length="356" mass="37907">MNWIAKKSLLTESASLIGGLDRRAFLKTAGALGLAAPLGAFSVGNLAAQTAAAPVGELKKIKFATNASAICLAPVFVAIEQGIFKKYGLDVELVNFGASTEALLEAIATGKADGGVGMALRWLKALEQGFDVKITAGTHGGCSRLVALKSAGITDLKQLKGKTIGISDLASPGKNFFSILLHKEGLDPIADVEWRQYPGELLQLAAEKGEIDAIADGDPKAYFWLQDPKYTQIASNLDHGFENRVCCIVGLRGSLIRDDLPTASALTRALLEAQDLTVAKPELAAKAFLPNAPKDKTVEQLVGVLLDQTHGHNPTGADLRQEIALYAQELRDVQVFKQSTDPQQFADRVYADVLTA</sequence>
<keyword evidence="3" id="KW-1185">Reference proteome</keyword>
<dbReference type="Pfam" id="PF09084">
    <property type="entry name" value="NMT1"/>
    <property type="match status" value="1"/>
</dbReference>
<dbReference type="Gene3D" id="3.40.190.10">
    <property type="entry name" value="Periplasmic binding protein-like II"/>
    <property type="match status" value="2"/>
</dbReference>